<gene>
    <name evidence="4" type="ORF">ACFQMH_09470</name>
</gene>
<dbReference type="Gene3D" id="3.10.290.10">
    <property type="entry name" value="RNA-binding S4 domain"/>
    <property type="match status" value="1"/>
</dbReference>
<organism evidence="4 5">
    <name type="scientific">Streptomyces viridiviolaceus</name>
    <dbReference type="NCBI Taxonomy" id="68282"/>
    <lineage>
        <taxon>Bacteria</taxon>
        <taxon>Bacillati</taxon>
        <taxon>Actinomycetota</taxon>
        <taxon>Actinomycetes</taxon>
        <taxon>Kitasatosporales</taxon>
        <taxon>Streptomycetaceae</taxon>
        <taxon>Streptomyces</taxon>
    </lineage>
</organism>
<accession>A0ABW2DYX2</accession>
<proteinExistence type="predicted"/>
<dbReference type="CDD" id="cd00165">
    <property type="entry name" value="S4"/>
    <property type="match status" value="1"/>
</dbReference>
<evidence type="ECO:0000313" key="4">
    <source>
        <dbReference type="EMBL" id="MFC7011928.1"/>
    </source>
</evidence>
<reference evidence="5" key="1">
    <citation type="journal article" date="2019" name="Int. J. Syst. Evol. Microbiol.">
        <title>The Global Catalogue of Microorganisms (GCM) 10K type strain sequencing project: providing services to taxonomists for standard genome sequencing and annotation.</title>
        <authorList>
            <consortium name="The Broad Institute Genomics Platform"/>
            <consortium name="The Broad Institute Genome Sequencing Center for Infectious Disease"/>
            <person name="Wu L."/>
            <person name="Ma J."/>
        </authorList>
    </citation>
    <scope>NUCLEOTIDE SEQUENCE [LARGE SCALE GENOMIC DNA]</scope>
    <source>
        <strain evidence="5">JCM 4855</strain>
    </source>
</reference>
<protein>
    <submittedName>
        <fullName evidence="4">RNA-binding S4 domain-containing protein</fullName>
    </submittedName>
</protein>
<dbReference type="EMBL" id="JBHSYM010000022">
    <property type="protein sequence ID" value="MFC7011928.1"/>
    <property type="molecule type" value="Genomic_DNA"/>
</dbReference>
<sequence>MAFEHDEDRDGRAGGPRDSATAKAGVNPAGQAAETTAERDAHQATDPKIAAAVAAAEAAGPQPGETVRVDSWIWAVRLIKTRSLGATACRGGHVRVNGERVKPAHSLRVGDEVRLRQEGRERIVVVKRLIRKRVGAPVAAQCYIDNSPPPPPREAVAPAGIRDRGAGRPTKRDRRELERLRGLGGLGQPGHPGQPGRQSRPGRPEGS</sequence>
<keyword evidence="5" id="KW-1185">Reference proteome</keyword>
<dbReference type="InterPro" id="IPR002942">
    <property type="entry name" value="S4_RNA-bd"/>
</dbReference>
<feature type="compositionally biased region" description="Low complexity" evidence="2">
    <location>
        <begin position="191"/>
        <end position="201"/>
    </location>
</feature>
<dbReference type="InterPro" id="IPR036986">
    <property type="entry name" value="S4_RNA-bd_sf"/>
</dbReference>
<name>A0ABW2DYX2_9ACTN</name>
<feature type="region of interest" description="Disordered" evidence="2">
    <location>
        <begin position="1"/>
        <end position="48"/>
    </location>
</feature>
<dbReference type="SUPFAM" id="SSF55174">
    <property type="entry name" value="Alpha-L RNA-binding motif"/>
    <property type="match status" value="1"/>
</dbReference>
<comment type="caution">
    <text evidence="4">The sequence shown here is derived from an EMBL/GenBank/DDBJ whole genome shotgun (WGS) entry which is preliminary data.</text>
</comment>
<feature type="region of interest" description="Disordered" evidence="2">
    <location>
        <begin position="142"/>
        <end position="207"/>
    </location>
</feature>
<dbReference type="Proteomes" id="UP001596409">
    <property type="component" value="Unassembled WGS sequence"/>
</dbReference>
<dbReference type="PROSITE" id="PS50889">
    <property type="entry name" value="S4"/>
    <property type="match status" value="1"/>
</dbReference>
<evidence type="ECO:0000259" key="3">
    <source>
        <dbReference type="SMART" id="SM00363"/>
    </source>
</evidence>
<feature type="domain" description="RNA-binding S4" evidence="3">
    <location>
        <begin position="67"/>
        <end position="131"/>
    </location>
</feature>
<feature type="compositionally biased region" description="Basic and acidic residues" evidence="2">
    <location>
        <begin position="1"/>
        <end position="12"/>
    </location>
</feature>
<evidence type="ECO:0000313" key="5">
    <source>
        <dbReference type="Proteomes" id="UP001596409"/>
    </source>
</evidence>
<feature type="compositionally biased region" description="Basic and acidic residues" evidence="2">
    <location>
        <begin position="36"/>
        <end position="45"/>
    </location>
</feature>
<keyword evidence="1" id="KW-0694">RNA-binding</keyword>
<evidence type="ECO:0000256" key="2">
    <source>
        <dbReference type="SAM" id="MobiDB-lite"/>
    </source>
</evidence>
<dbReference type="RefSeq" id="WP_229880612.1">
    <property type="nucleotide sequence ID" value="NZ_BMWA01000006.1"/>
</dbReference>
<dbReference type="SMART" id="SM00363">
    <property type="entry name" value="S4"/>
    <property type="match status" value="1"/>
</dbReference>
<dbReference type="Pfam" id="PF01479">
    <property type="entry name" value="S4"/>
    <property type="match status" value="1"/>
</dbReference>
<evidence type="ECO:0000256" key="1">
    <source>
        <dbReference type="PROSITE-ProRule" id="PRU00182"/>
    </source>
</evidence>